<dbReference type="PANTHER" id="PTHR30175">
    <property type="entry name" value="PHOSPHOTRANSFERASE SYSTEM TRANSPORT PROTEIN"/>
    <property type="match status" value="1"/>
</dbReference>
<dbReference type="SUPFAM" id="SSF51261">
    <property type="entry name" value="Duplicated hybrid motif"/>
    <property type="match status" value="1"/>
</dbReference>
<dbReference type="InterPro" id="IPR036878">
    <property type="entry name" value="Glu_permease_IIB"/>
</dbReference>
<keyword evidence="2" id="KW-0813">Transport</keyword>
<feature type="domain" description="PTS EIIC type-1" evidence="15">
    <location>
        <begin position="107"/>
        <end position="460"/>
    </location>
</feature>
<feature type="transmembrane region" description="Helical" evidence="12">
    <location>
        <begin position="250"/>
        <end position="275"/>
    </location>
</feature>
<evidence type="ECO:0000259" key="14">
    <source>
        <dbReference type="PROSITE" id="PS51098"/>
    </source>
</evidence>
<evidence type="ECO:0000256" key="11">
    <source>
        <dbReference type="PROSITE-ProRule" id="PRU00421"/>
    </source>
</evidence>
<feature type="transmembrane region" description="Helical" evidence="12">
    <location>
        <begin position="112"/>
        <end position="136"/>
    </location>
</feature>
<keyword evidence="7 12" id="KW-0812">Transmembrane</keyword>
<dbReference type="PROSITE" id="PS51093">
    <property type="entry name" value="PTS_EIIA_TYPE_1"/>
    <property type="match status" value="1"/>
</dbReference>
<feature type="transmembrane region" description="Helical" evidence="12">
    <location>
        <begin position="178"/>
        <end position="196"/>
    </location>
</feature>
<dbReference type="RefSeq" id="WP_003721858.1">
    <property type="nucleotide sequence ID" value="NC_017544.1"/>
</dbReference>
<evidence type="ECO:0000313" key="17">
    <source>
        <dbReference type="Proteomes" id="UP000001288"/>
    </source>
</evidence>
<dbReference type="AlphaFoldDB" id="A0A0H3GEF4"/>
<keyword evidence="8" id="KW-0418">Kinase</keyword>
<evidence type="ECO:0000256" key="1">
    <source>
        <dbReference type="ARBA" id="ARBA00004651"/>
    </source>
</evidence>
<evidence type="ECO:0000256" key="2">
    <source>
        <dbReference type="ARBA" id="ARBA00022448"/>
    </source>
</evidence>
<keyword evidence="9 12" id="KW-1133">Transmembrane helix</keyword>
<dbReference type="CDD" id="cd00212">
    <property type="entry name" value="PTS_IIB_glc"/>
    <property type="match status" value="1"/>
</dbReference>
<dbReference type="PROSITE" id="PS01035">
    <property type="entry name" value="PTS_EIIB_TYPE_1_CYS"/>
    <property type="match status" value="1"/>
</dbReference>
<evidence type="ECO:0000256" key="5">
    <source>
        <dbReference type="ARBA" id="ARBA00022679"/>
    </source>
</evidence>
<feature type="transmembrane region" description="Helical" evidence="12">
    <location>
        <begin position="148"/>
        <end position="166"/>
    </location>
</feature>
<dbReference type="PROSITE" id="PS51098">
    <property type="entry name" value="PTS_EIIB_TYPE_1"/>
    <property type="match status" value="1"/>
</dbReference>
<accession>A0A0H3GEF4</accession>
<dbReference type="NCBIfam" id="TIGR01995">
    <property type="entry name" value="PTS-II-ABC-beta"/>
    <property type="match status" value="1"/>
</dbReference>
<sequence length="617" mass="65447">MDYQKLAKEILANVGGEENVRSVVHCATRLRFKLVNKEKADKKQIESISGVISVVENAGQLQVIIGNTVGDVYKALGSFTKLTDDGDSEIAKGTKDSDGNFLSKAIDVISGIFTPILGALAGGGMLKGLLMILTTFGWLTESSGTYQILYAAADSVFYFLPLILAYTAARKFGANPPVAIAAAGALVYPTMINLFNEGAHITFLQIPVVLMSYSFSVIPIILAVWFLSILERFLNSKIHEAAKTFLTPMICLMLIVPLTFLAFGPLGTFISQGLASGYTFIYNLSPIVAGAFMGAFWQVLVIFGIHWGFVPIMINNLSRYGRDTMIAMVGPSNFAQAGASLGVFLKTKKPEVKAIAGSAALTGFFGITEPSIYGVTLKYKKPFVIASIAGAIGGAIVGAAGSSGAANAIPGILTLPIFIGKGFVGFILGIAVAYILSAIGTYFFGYKDEMADGIAPTTKEAKETGVEAEVIVSPIRGNIVPLNEVKDEAFSAGLLGKGVAIVPQEGKLISPVNGTIETAFPTGHAIGIRSDKGVEILLHVGFDTVQLNGKYFKLLVAQGDRVLVGQALLEFDLEAIKADGYDITTPIVVTNTDAYLDVLISDQKTVNYEDTLLTPVL</sequence>
<dbReference type="GO" id="GO:0016301">
    <property type="term" value="F:kinase activity"/>
    <property type="evidence" value="ECO:0007669"/>
    <property type="project" value="UniProtKB-KW"/>
</dbReference>
<protein>
    <submittedName>
        <fullName evidence="16">D-allose-specific PTS system IIB component</fullName>
    </submittedName>
</protein>
<evidence type="ECO:0000313" key="16">
    <source>
        <dbReference type="EMBL" id="AEO05740.1"/>
    </source>
</evidence>
<keyword evidence="10 12" id="KW-0472">Membrane</keyword>
<dbReference type="InterPro" id="IPR050558">
    <property type="entry name" value="PTS_Sugar-Specific_Components"/>
</dbReference>
<evidence type="ECO:0000259" key="13">
    <source>
        <dbReference type="PROSITE" id="PS51093"/>
    </source>
</evidence>
<name>A0A0H3GEF4_LISM4</name>
<reference evidence="17" key="1">
    <citation type="submission" date="2010-04" db="EMBL/GenBank/DDBJ databases">
        <title>The genome sequence of Listeria monocytogenes strain 10403S.</title>
        <authorList>
            <consortium name="The Broad Institute Genome Sequencing Platform"/>
            <consortium name="The Broad Institute Genome Sequencing Center for Infectious Disease."/>
            <person name="Borowsky M."/>
            <person name="Borodovsky M."/>
            <person name="Young S.K."/>
            <person name="Zeng Q."/>
            <person name="Koehrsen M."/>
            <person name="Fitzgerald M."/>
            <person name="Wiedmann M."/>
            <person name="Swaminathan B."/>
            <person name="Lauer P."/>
            <person name="Portnoy D."/>
            <person name="Cossart P."/>
            <person name="Buchrieser C."/>
            <person name="Higgins D."/>
            <person name="Abouelleil A."/>
            <person name="Alvarado L."/>
            <person name="Arachchi H.M."/>
            <person name="Berlin A."/>
            <person name="Borenstein D."/>
            <person name="Brown A."/>
            <person name="Chapman S.B."/>
            <person name="Chen Z."/>
            <person name="Dunbar C.D."/>
            <person name="Engels R."/>
            <person name="Freedman E."/>
            <person name="Gearin G."/>
            <person name="Gellesch M."/>
            <person name="Goldberg J."/>
            <person name="Griggs A."/>
            <person name="Gujja S."/>
            <person name="Heilman E."/>
            <person name="Heiman D."/>
            <person name="Howarth C."/>
            <person name="Jen D."/>
            <person name="Larson L."/>
            <person name="Lui A."/>
            <person name="MacDonald J."/>
            <person name="Mehta T."/>
            <person name="Montmayeur A."/>
            <person name="Neiman D."/>
            <person name="Park D."/>
            <person name="Pearson M."/>
            <person name="Priest M."/>
            <person name="Richards J."/>
            <person name="Roberts A."/>
            <person name="Saif S."/>
            <person name="Shea T."/>
            <person name="Shenoy N."/>
            <person name="Sisk P."/>
            <person name="Stolte C."/>
            <person name="Sykes S."/>
            <person name="Walk T."/>
            <person name="White J."/>
            <person name="Yandava C."/>
            <person name="Haas B."/>
            <person name="Nusbaum C."/>
            <person name="Birren B."/>
        </authorList>
    </citation>
    <scope>NUCLEOTIDE SEQUENCE [LARGE SCALE GENOMIC DNA]</scope>
    <source>
        <strain evidence="17">10403S</strain>
    </source>
</reference>
<dbReference type="Pfam" id="PF02378">
    <property type="entry name" value="PTS_EIIC"/>
    <property type="match status" value="1"/>
</dbReference>
<keyword evidence="6" id="KW-0598">Phosphotransferase system</keyword>
<feature type="transmembrane region" description="Helical" evidence="12">
    <location>
        <begin position="208"/>
        <end position="230"/>
    </location>
</feature>
<keyword evidence="5" id="KW-0808">Transferase</keyword>
<feature type="transmembrane region" description="Helical" evidence="12">
    <location>
        <begin position="423"/>
        <end position="444"/>
    </location>
</feature>
<dbReference type="InterPro" id="IPR013013">
    <property type="entry name" value="PTS_EIIC_1"/>
</dbReference>
<dbReference type="InterPro" id="IPR003352">
    <property type="entry name" value="PTS_EIIC"/>
</dbReference>
<dbReference type="PANTHER" id="PTHR30175:SF1">
    <property type="entry name" value="PTS SYSTEM ARBUTIN-, CELLOBIOSE-, AND SALICIN-SPECIFIC EIIBC COMPONENT-RELATED"/>
    <property type="match status" value="1"/>
</dbReference>
<dbReference type="Gene3D" id="2.70.70.10">
    <property type="entry name" value="Glucose Permease (Domain IIA)"/>
    <property type="match status" value="1"/>
</dbReference>
<dbReference type="InterPro" id="IPR018113">
    <property type="entry name" value="PTrfase_EIIB_Cys"/>
</dbReference>
<evidence type="ECO:0000256" key="9">
    <source>
        <dbReference type="ARBA" id="ARBA00022989"/>
    </source>
</evidence>
<comment type="subcellular location">
    <subcellularLocation>
        <location evidence="1">Cell membrane</location>
        <topology evidence="1">Multi-pass membrane protein</topology>
    </subcellularLocation>
</comment>
<dbReference type="InterPro" id="IPR011297">
    <property type="entry name" value="PTS_IIABC_b_glu"/>
</dbReference>
<dbReference type="Pfam" id="PF00358">
    <property type="entry name" value="PTS_EIIA_1"/>
    <property type="match status" value="1"/>
</dbReference>
<dbReference type="EMBL" id="CP002002">
    <property type="protein sequence ID" value="AEO05740.1"/>
    <property type="molecule type" value="Genomic_DNA"/>
</dbReference>
<evidence type="ECO:0000256" key="7">
    <source>
        <dbReference type="ARBA" id="ARBA00022692"/>
    </source>
</evidence>
<dbReference type="GO" id="GO:0015771">
    <property type="term" value="P:trehalose transport"/>
    <property type="evidence" value="ECO:0007669"/>
    <property type="project" value="TreeGrafter"/>
</dbReference>
<organism evidence="16 17">
    <name type="scientific">Listeria monocytogenes serotype 1/2a (strain 10403S)</name>
    <dbReference type="NCBI Taxonomy" id="393133"/>
    <lineage>
        <taxon>Bacteria</taxon>
        <taxon>Bacillati</taxon>
        <taxon>Bacillota</taxon>
        <taxon>Bacilli</taxon>
        <taxon>Bacillales</taxon>
        <taxon>Listeriaceae</taxon>
        <taxon>Listeria</taxon>
    </lineage>
</organism>
<gene>
    <name evidence="16" type="ordered locus">LMRG_00426</name>
</gene>
<dbReference type="FunFam" id="2.70.70.10:FF:000001">
    <property type="entry name" value="PTS system glucose-specific IIA component"/>
    <property type="match status" value="1"/>
</dbReference>
<evidence type="ECO:0000256" key="3">
    <source>
        <dbReference type="ARBA" id="ARBA00022475"/>
    </source>
</evidence>
<feature type="transmembrane region" description="Helical" evidence="12">
    <location>
        <begin position="287"/>
        <end position="310"/>
    </location>
</feature>
<dbReference type="Proteomes" id="UP000001288">
    <property type="component" value="Chromosome"/>
</dbReference>
<evidence type="ECO:0000256" key="10">
    <source>
        <dbReference type="ARBA" id="ARBA00023136"/>
    </source>
</evidence>
<keyword evidence="4" id="KW-0762">Sugar transport</keyword>
<feature type="transmembrane region" description="Helical" evidence="12">
    <location>
        <begin position="383"/>
        <end position="403"/>
    </location>
</feature>
<dbReference type="HOGENOM" id="CLU_012312_2_4_9"/>
<dbReference type="PROSITE" id="PS00371">
    <property type="entry name" value="PTS_EIIA_TYPE_1_HIS"/>
    <property type="match status" value="1"/>
</dbReference>
<dbReference type="SUPFAM" id="SSF55604">
    <property type="entry name" value="Glucose permease domain IIB"/>
    <property type="match status" value="1"/>
</dbReference>
<evidence type="ECO:0000256" key="6">
    <source>
        <dbReference type="ARBA" id="ARBA00022683"/>
    </source>
</evidence>
<dbReference type="Gene3D" id="3.30.1360.60">
    <property type="entry name" value="Glucose permease domain IIB"/>
    <property type="match status" value="1"/>
</dbReference>
<dbReference type="KEGG" id="lmt:LMRG_00426"/>
<dbReference type="Pfam" id="PF00367">
    <property type="entry name" value="PTS_EIIB"/>
    <property type="match status" value="1"/>
</dbReference>
<evidence type="ECO:0000256" key="12">
    <source>
        <dbReference type="SAM" id="Phobius"/>
    </source>
</evidence>
<proteinExistence type="predicted"/>
<keyword evidence="3" id="KW-1003">Cell membrane</keyword>
<dbReference type="PROSITE" id="PS51103">
    <property type="entry name" value="PTS_EIIC_TYPE_1"/>
    <property type="match status" value="1"/>
</dbReference>
<dbReference type="GO" id="GO:0005886">
    <property type="term" value="C:plasma membrane"/>
    <property type="evidence" value="ECO:0007669"/>
    <property type="project" value="UniProtKB-SubCell"/>
</dbReference>
<evidence type="ECO:0000256" key="4">
    <source>
        <dbReference type="ARBA" id="ARBA00022597"/>
    </source>
</evidence>
<dbReference type="GO" id="GO:0090589">
    <property type="term" value="F:protein-phosphocysteine-trehalose phosphotransferase system transporter activity"/>
    <property type="evidence" value="ECO:0007669"/>
    <property type="project" value="TreeGrafter"/>
</dbReference>
<dbReference type="GO" id="GO:0009401">
    <property type="term" value="P:phosphoenolpyruvate-dependent sugar phosphotransferase system"/>
    <property type="evidence" value="ECO:0007669"/>
    <property type="project" value="UniProtKB-KW"/>
</dbReference>
<dbReference type="FunFam" id="3.30.1360.60:FF:000001">
    <property type="entry name" value="PTS system glucose-specific IIBC component PtsG"/>
    <property type="match status" value="1"/>
</dbReference>
<evidence type="ECO:0000259" key="15">
    <source>
        <dbReference type="PROSITE" id="PS51103"/>
    </source>
</evidence>
<dbReference type="InterPro" id="IPR011055">
    <property type="entry name" value="Dup_hybrid_motif"/>
</dbReference>
<evidence type="ECO:0000256" key="8">
    <source>
        <dbReference type="ARBA" id="ARBA00022777"/>
    </source>
</evidence>
<dbReference type="NCBIfam" id="TIGR00830">
    <property type="entry name" value="PTBA"/>
    <property type="match status" value="1"/>
</dbReference>
<dbReference type="GO" id="GO:0008982">
    <property type="term" value="F:protein-N(PI)-phosphohistidine-sugar phosphotransferase activity"/>
    <property type="evidence" value="ECO:0007669"/>
    <property type="project" value="InterPro"/>
</dbReference>
<dbReference type="InterPro" id="IPR001996">
    <property type="entry name" value="PTS_IIB_1"/>
</dbReference>
<dbReference type="InterPro" id="IPR001127">
    <property type="entry name" value="PTS_EIIA_1_perm"/>
</dbReference>
<feature type="domain" description="PTS EIIB type-1" evidence="14">
    <location>
        <begin position="4"/>
        <end position="86"/>
    </location>
</feature>
<feature type="active site" description="Phosphocysteine intermediate; for EIIB activity" evidence="11">
    <location>
        <position position="26"/>
    </location>
</feature>
<feature type="domain" description="PTS EIIA type-1" evidence="13">
    <location>
        <begin position="487"/>
        <end position="591"/>
    </location>
</feature>